<feature type="compositionally biased region" description="Basic and acidic residues" evidence="1">
    <location>
        <begin position="64"/>
        <end position="78"/>
    </location>
</feature>
<organism evidence="2">
    <name type="scientific">Rhodococcus sp. PY11</name>
    <dbReference type="NCBI Taxonomy" id="551544"/>
    <lineage>
        <taxon>Bacteria</taxon>
        <taxon>Bacillati</taxon>
        <taxon>Actinomycetota</taxon>
        <taxon>Actinomycetes</taxon>
        <taxon>Mycobacteriales</taxon>
        <taxon>Nocardiaceae</taxon>
        <taxon>Rhodococcus</taxon>
    </lineage>
</organism>
<proteinExistence type="predicted"/>
<reference evidence="2" key="1">
    <citation type="submission" date="2008-04" db="EMBL/GenBank/DDBJ databases">
        <title>Cloning and characterization of genes for the degradation of 2-hydroxypyridine of Rhodococcus sp. strain PY11.</title>
        <authorList>
            <person name="Gasparaviciute R."/>
            <person name="Rutkiene R."/>
            <person name="Casaite V."/>
            <person name="Meskiene R."/>
            <person name="Kutanovas S."/>
            <person name="Meskys R."/>
        </authorList>
    </citation>
    <scope>NUCLEOTIDE SEQUENCE</scope>
    <source>
        <strain evidence="2">PY11</strain>
    </source>
</reference>
<evidence type="ECO:0000256" key="1">
    <source>
        <dbReference type="SAM" id="MobiDB-lite"/>
    </source>
</evidence>
<dbReference type="EMBL" id="FM202432">
    <property type="protein sequence ID" value="CAR47835.1"/>
    <property type="molecule type" value="Genomic_DNA"/>
</dbReference>
<name>B5MAA7_9NOCA</name>
<evidence type="ECO:0000313" key="2">
    <source>
        <dbReference type="EMBL" id="CAR47835.1"/>
    </source>
</evidence>
<sequence length="89" mass="10411">MSRRNSFYMRPFAEAWSQEIGQQPVAQLPWVHVTAEVGQPDRRPRTHLICHPGRRARLIPQRPRPPDRRAPAPPDRRSPSNFPITYGRH</sequence>
<feature type="compositionally biased region" description="Basic residues" evidence="1">
    <location>
        <begin position="44"/>
        <end position="57"/>
    </location>
</feature>
<protein>
    <submittedName>
        <fullName evidence="2">Putative bacteriophage protein</fullName>
    </submittedName>
</protein>
<feature type="region of interest" description="Disordered" evidence="1">
    <location>
        <begin position="41"/>
        <end position="89"/>
    </location>
</feature>
<dbReference type="AlphaFoldDB" id="B5MAA7"/>
<accession>B5MAA7</accession>
<reference evidence="2" key="2">
    <citation type="submission" date="2008-08" db="EMBL/GenBank/DDBJ databases">
        <title>Analysis of genes encoding degradation of pyridine and pyridinols.</title>
        <authorList>
            <person name="Gasparaviciute R."/>
        </authorList>
    </citation>
    <scope>NUCLEOTIDE SEQUENCE</scope>
    <source>
        <strain evidence="2">PY11</strain>
    </source>
</reference>